<dbReference type="Proteomes" id="UP001652625">
    <property type="component" value="Chromosome 07"/>
</dbReference>
<dbReference type="Pfam" id="PF25024">
    <property type="entry name" value="EGF_TEN"/>
    <property type="match status" value="1"/>
</dbReference>
<dbReference type="PROSITE" id="PS50221">
    <property type="entry name" value="GAIN_B"/>
    <property type="match status" value="1"/>
</dbReference>
<keyword evidence="2" id="KW-1003">Cell membrane</keyword>
<dbReference type="InterPro" id="IPR000203">
    <property type="entry name" value="GPS"/>
</dbReference>
<feature type="domain" description="GAIN-B" evidence="11">
    <location>
        <begin position="4023"/>
        <end position="4164"/>
    </location>
</feature>
<reference evidence="13" key="1">
    <citation type="submission" date="2025-08" db="UniProtKB">
        <authorList>
            <consortium name="RefSeq"/>
        </authorList>
    </citation>
    <scope>IDENTIFICATION</scope>
</reference>
<evidence type="ECO:0000256" key="2">
    <source>
        <dbReference type="ARBA" id="ARBA00022475"/>
    </source>
</evidence>
<sequence length="4197" mass="453290">MIFNKQVQLKAFTYVLQLWFISFINSLPIIYDSITDNVNIVCPPILNDSVQNGFLHRIVACSFDTQNCSYQIEGFVKSIDIPSSKQINSSFYLSNGVGYIYGKMGSFRFKIYKKYFLDIHNFDVYLTMAYYVDGAASWNYYISMSDDQNEYYSYTYITRNASSSDLWNILNARFNLTNSAMNSNFTFSIYGSGGFIKFDDLCIYQVCKEGYMFNESTNQCEDIIECATTCNWMYSNCTNTPGSFMCTCNLGFQLDINKSSCIDTCVSACHPNASCVGLNCNCNSGFIGNGFNNCEATCSSECHPNATCVGTSCICHSSFIGDGVSICEATCSNHCHPNATCVDTNCVCKKGFFGDGVRICEALCSGACHPNSTCADLTCVCNNGFIGDGFNNCTASCSSACHPKATCVDTTCVCNNGFVGDGINNCTASCSSACHPNATCVDTTCVCKNGFVGDGIHNCTASCSSACHPNATCVDITCVCNNGFIGDGINNCTASCSSACHPNATCVDITCVCNNGFIGDGINDCTASCSSACHPNATCVDTTCVCKNGFVGDGIHNCTASCSSACHPNATCVDITCVCNNGFIGDGINNCTASCSSACHPNATCVDTTCVCNNGFIGDGINNCKASCSGECHPNATCVDTTCVCKNGFIDDGNNNCTAIYHLTSENLSTALSLTTPMQSTTMTTMYQINELTSEEKEYCNFLLNLCYYHQSSIYCLRVFKSCPFTLTVSSTTTLSPSTAPLTTTTNLSTTLSLTSPIESTTLTTMHQTKDLTTEEKLFCNCLLNLCYHHKSLNYCLRVLNSCSTMTTTSSTTLPSLTTIYNTSTITPTNLSSTISPTSVEPIILTSTYELVYLSNKEKEFCNCLLNLCHYHMSLNYCLRVLKSCSTKSTTSSTTLSPSTTASVEPTTQISTFGLVDLSIKEKEFCNCLLNLCYYHKSLNYCLRVLKSCSTTSTTSSPTLPSSTTVSVESTTVTSTYGLIDLSIKEKEFCNCLLNLCYYHKSLNYCLRVLKSCSTTSTTSSPTLPSSTTVSVESTTVTSTYGLIDLSIKEKEFCNCLLNLCYYYKSLNYCLRVLNSCSTTSTTSSTTLPPSATTSVEPTTLTSNYGLVDLSIKEKEFCNCLLKLCYYHKSLNYCLRVLNSCSTTSTTTSITLSPSTTTFDTSTTSSITPTNLSSTISSTPSVEPTTLISTSRLVDLSIKEKEFCNCLLNLCYYHMSLNYCLRVLKSCLTTSTTSLLTLPPSTNAFDTSTTYSITPTNLSSTIFSTSSVESTTLTSTYGLFDLSIKEKEFCNCLLKLCYYHKSLNYCLRVLNSCSTTSTTTSITLSSSTTTFDTSTTSSITPTNLSSTISSTPSVEPTTLISTSRLVDLSIKEKEFCNCLLNLCYYHMSLNYCLRVLKSCSTTSTTSLLTLPPSTNAFDTSTTYAITPTNLSSTISSTSSVESTALTSTYGLVDLSFKEKEFCNCLLNLCYYHMSLNYCLRVLKSCSTTSTTSSTTLPPSTNAFDTSTTYAITPTNLSSTISSTSSVESTALTSTYGLVDLSFKEKEFCNCLLNLCYYHMSLNYCLRVLKSCSTTSTTSSTTLPPSTNAFDTSTTYAITPTNQSSTISSTSLVESTTLTSTYGLVDLSLKEKEFCNCLLNLCYYHKSLNYCLRVFNSCSTTSTTTSLTLPSSTKAFVTSTTLSNLSSTISFTSSLEQSTLTSTSASVDLSTKEKEFCNCLLKLCYYHKSLSYCLRVFNSCSTTSTTTSLTLPSSTTAFVTSTTLSNLSSTISSTSSLEQSTLTSTSASVDLSTKGMIYSMSSVEPTTLTFTSEFIIFSAKATAFSRFALPLTESTKFSTITTSPKVTDTLSMETMTPILPSTTDALTAVPDASSIVTLTQLYESSTMFIINSLTPSEFSLFSDEISIFISDPSITETMVQTPTTMLVLTSTSVTTKVALTTSPKYPLTSFEASTKTTAESSMPISTLSTFSSVILYTTVASSIVTPTQLYELSTMIITASLTPSKFSSFLYKFSISISDPSITETKMQTPTTMLVPTSTSQTTKVALTTSPEYPLTLFETSTKTTAKSSVPILTKSTFSKVVSNSTETLSIVTPTQLYDSSTMFITASLTPSELSSFLYEFSIETSDSSITESVIKTPKTVLVPTSISVITEVELATSPKYPLTSFKTSTKTTEVSTVAISVQISTSSYFSTVVSNSIATLLIVTPRLIYDSSAMFITASSTPSKHLSLSYEFSIKTSDSSITETVIKTPTTMLVPTSISVTTEVELATLSKYPLTLFETPTKSAEVSTVAISMPISTTTTFSPVVSNSTETSLIVTPTLIYDSSVTFITASLTPSELSSFSYEFSIKTSHSSITETILETPTTMLVPTSISLTTEVALTTSTKYPLSLFETSTKSAEVPIVASSVPISTTSTFSPVVSNSTETSLIVTPTLIYDSSVTFITASLTPSELSSFSFEFSIKTYDSSIAETILETPTTMLVPTSISLTTEVALTTSTKYSLSLFETSTKSAEVPTVASSVPISTTSTFSTVVSNSIEFSSIVTPTQLYDSSIMFITSSLTPSELSSFSFEFSIKTYDSSITETIMDTPTTMLVSTSISVTNEVALTTSTKYPFTLFETSIKSAEVSTVASSVLISLTSFFPTVFSNSIGTSSIGTPTLIYDSSTMFITASLTPIELSSFSYEFLIKTYDSSVKEAMVETSTTMLVPTSISLTAEVALTISPKYPLTLFETLTKTTEVSTVASSVPISTTSTFSKVVSNSIENSSIVTPTQRYDSSTMFITSLLISSELSLFSYEFSIKTYDSSITETILETPTTMLVPTSISLTTEVTLTISPKYPLTLFETSTKTTEVSTVASSVPISTTSTFSKVVSNSIENSSIVTPSQRYDSSTMFITSLLISSELSLFSYEFSIKTYDSSITETILETPTTMLVPTSISLTTEVALTISPKYSLTLFKTSTKTTEVSTVASSVPISTTSTFSTVVSNSSVNLSIITPTLIYDLSTMFNTALLTPSELSSFSFEFSIKISDSLITETMMETPITMLVPTSISVTTEVALTTSLKYPLTLFETSIKSAEVSTVASSVLISTMSFFSTVFSNSIGTSSIGTPTFIYDSSTMFITASLTSSELSLFSYEFSIKTYDSSITETIMETPTTMLVPTSISLTTEVALATSPKYPLTSFKSSTKTTEVSTGASSVSNSTTSTFSTLVSNSPKNSLIITPTLIYDLSTMFNTSSLTPIELSSFSYEFSIKTSDSSITETILETPTTMLVPTNISVTTEVALTTSTKYPLTLFETSIKSAEVSTVASSVLISTTSFFSTVFSNSIGTSSYGTPTLIYDSSTMFITASLTSSELLLFSFEFSIKTYDSSITETIMDTPTTMLVPISISVTTEVELTTSLKYLLTSFKASTKTTEVSTGTSSVSNSTTSTFSTVVSNSAKNSLIITPTLIYDLSTMFITSSLTPSELSLFSYEFSIKTSDSLITETMMETPTTMLVPTSISVTTEVALTTSPKYPLTLFETSTKSAEVSTVATSLPISTTATFSIVVLNSTYTSSIVTPTQLYDSSTKFITASLTPSELSSFSYEFSIKISDSSITETMMETPTTMLFSTVALSATTLLTTSSLTILTTASTTSNEILFTTIKASTSAESESSTLVNASAVFTTTTATTTNVPRIISSTSFEIVIPADLTNNKDIKMFYIILVKLLSGSILAKRRPPSSYTWEEIGNHTDGLYLVGILETTSNITKFIIGKGSSRKRRDTNLIPDNPPLESGASYSTFVIGVKLDNTTETSSYSDIVVTSPITTTTTQSSTTKTQSSITTTQTLTTTTQSPTTTTQSSLKCQSITIGDEHYKGRYTFNLTSLNNVETIDCANNNSLKFQNKCILNSSNLAEWEYHDPPDCPPKSETSKQLLNLTKIQVTDSNAEETATSLSEIVKVKNLTTSYEINLISDVIENIINVSSSQVVTKQILSTIDVVLSLDKTMIDEANKNFNSSTALLSHLDDLGKQQKENITIAFKNLAFASYSIKINQNPIYIYSTQANNANVNISSEDPKNSAEVIKAFIKLPSNMFYGRNESQIYSYLYLEKKLFANNTAIDSVVLAVTVNGEPVNNTNIFLMFLRDSNNTRSRTCRYYKTTEKIWSTNGCNTINNSLPTVYCTCDHLTNFALILDVDQSGNNSLSLRIMSWIGCGISIAGLFITILSYTLSRY</sequence>
<dbReference type="InterPro" id="IPR057244">
    <property type="entry name" value="GAIN_B"/>
</dbReference>
<keyword evidence="9" id="KW-1015">Disulfide bond</keyword>
<gene>
    <name evidence="13" type="primary">LOC136082381</name>
</gene>
<keyword evidence="12" id="KW-1185">Reference proteome</keyword>
<dbReference type="PANTHER" id="PTHR24039">
    <property type="entry name" value="FIBRILLIN-RELATED"/>
    <property type="match status" value="1"/>
</dbReference>
<dbReference type="RefSeq" id="XP_065657601.1">
    <property type="nucleotide sequence ID" value="XM_065801529.1"/>
</dbReference>
<evidence type="ECO:0000256" key="8">
    <source>
        <dbReference type="ARBA" id="ARBA00023136"/>
    </source>
</evidence>
<evidence type="ECO:0000256" key="9">
    <source>
        <dbReference type="ARBA" id="ARBA00023157"/>
    </source>
</evidence>
<dbReference type="SMART" id="SM00179">
    <property type="entry name" value="EGF_CA"/>
    <property type="match status" value="2"/>
</dbReference>
<evidence type="ECO:0000256" key="1">
    <source>
        <dbReference type="ARBA" id="ARBA00004236"/>
    </source>
</evidence>
<dbReference type="SUPFAM" id="SSF57196">
    <property type="entry name" value="EGF/Laminin"/>
    <property type="match status" value="1"/>
</dbReference>
<keyword evidence="7 10" id="KW-1133">Transmembrane helix</keyword>
<evidence type="ECO:0000256" key="5">
    <source>
        <dbReference type="ARBA" id="ARBA00022729"/>
    </source>
</evidence>
<evidence type="ECO:0000256" key="3">
    <source>
        <dbReference type="ARBA" id="ARBA00022536"/>
    </source>
</evidence>
<dbReference type="PANTHER" id="PTHR24039:SF58">
    <property type="entry name" value="EGF-LIKE DOMAIN-CONTAINING PROTEIN"/>
    <property type="match status" value="1"/>
</dbReference>
<accession>A0ABM4C7L7</accession>
<dbReference type="InterPro" id="IPR001881">
    <property type="entry name" value="EGF-like_Ca-bd_dom"/>
</dbReference>
<evidence type="ECO:0000256" key="7">
    <source>
        <dbReference type="ARBA" id="ARBA00022989"/>
    </source>
</evidence>
<name>A0ABM4C7L7_HYDVU</name>
<evidence type="ECO:0000313" key="13">
    <source>
        <dbReference type="RefSeq" id="XP_065657601.1"/>
    </source>
</evidence>
<dbReference type="SMART" id="SM00303">
    <property type="entry name" value="GPS"/>
    <property type="match status" value="1"/>
</dbReference>
<keyword evidence="6" id="KW-0677">Repeat</keyword>
<dbReference type="PROSITE" id="PS01186">
    <property type="entry name" value="EGF_2"/>
    <property type="match status" value="1"/>
</dbReference>
<proteinExistence type="predicted"/>
<dbReference type="SMART" id="SM00181">
    <property type="entry name" value="EGF"/>
    <property type="match status" value="13"/>
</dbReference>
<evidence type="ECO:0000259" key="11">
    <source>
        <dbReference type="PROSITE" id="PS50221"/>
    </source>
</evidence>
<organism evidence="12 13">
    <name type="scientific">Hydra vulgaris</name>
    <name type="common">Hydra</name>
    <name type="synonym">Hydra attenuata</name>
    <dbReference type="NCBI Taxonomy" id="6087"/>
    <lineage>
        <taxon>Eukaryota</taxon>
        <taxon>Metazoa</taxon>
        <taxon>Cnidaria</taxon>
        <taxon>Hydrozoa</taxon>
        <taxon>Hydroidolina</taxon>
        <taxon>Anthoathecata</taxon>
        <taxon>Aplanulata</taxon>
        <taxon>Hydridae</taxon>
        <taxon>Hydra</taxon>
    </lineage>
</organism>
<feature type="transmembrane region" description="Helical" evidence="10">
    <location>
        <begin position="4172"/>
        <end position="4194"/>
    </location>
</feature>
<keyword evidence="3" id="KW-0245">EGF-like domain</keyword>
<keyword evidence="5" id="KW-0732">Signal</keyword>
<evidence type="ECO:0000256" key="4">
    <source>
        <dbReference type="ARBA" id="ARBA00022692"/>
    </source>
</evidence>
<evidence type="ECO:0000256" key="10">
    <source>
        <dbReference type="SAM" id="Phobius"/>
    </source>
</evidence>
<keyword evidence="4 10" id="KW-0812">Transmembrane</keyword>
<evidence type="ECO:0000256" key="6">
    <source>
        <dbReference type="ARBA" id="ARBA00022737"/>
    </source>
</evidence>
<protein>
    <submittedName>
        <fullName evidence="13">Mucin-3A-like isoform X1</fullName>
    </submittedName>
</protein>
<evidence type="ECO:0000313" key="12">
    <source>
        <dbReference type="Proteomes" id="UP001652625"/>
    </source>
</evidence>
<dbReference type="InterPro" id="IPR000742">
    <property type="entry name" value="EGF"/>
</dbReference>
<comment type="subcellular location">
    <subcellularLocation>
        <location evidence="1">Cell membrane</location>
    </subcellularLocation>
</comment>
<dbReference type="Gene3D" id="2.10.25.10">
    <property type="entry name" value="Laminin"/>
    <property type="match status" value="3"/>
</dbReference>
<dbReference type="GeneID" id="136082381"/>
<keyword evidence="8 10" id="KW-0472">Membrane</keyword>